<dbReference type="Gene3D" id="1.10.260.40">
    <property type="entry name" value="lambda repressor-like DNA-binding domains"/>
    <property type="match status" value="1"/>
</dbReference>
<dbReference type="InterPro" id="IPR013430">
    <property type="entry name" value="Toxin_antidote_HigA"/>
</dbReference>
<dbReference type="AlphaFoldDB" id="A0A4V3JX34"/>
<evidence type="ECO:0000313" key="4">
    <source>
        <dbReference type="Proteomes" id="UP000298264"/>
    </source>
</evidence>
<dbReference type="GO" id="GO:0003677">
    <property type="term" value="F:DNA binding"/>
    <property type="evidence" value="ECO:0007669"/>
    <property type="project" value="UniProtKB-KW"/>
</dbReference>
<dbReference type="Pfam" id="PF01381">
    <property type="entry name" value="HTH_3"/>
    <property type="match status" value="1"/>
</dbReference>
<dbReference type="PANTHER" id="PTHR36924">
    <property type="entry name" value="ANTITOXIN HIGA-1"/>
    <property type="match status" value="1"/>
</dbReference>
<dbReference type="EMBL" id="RQHV01000043">
    <property type="protein sequence ID" value="TGN10501.1"/>
    <property type="molecule type" value="Genomic_DNA"/>
</dbReference>
<proteinExistence type="predicted"/>
<dbReference type="NCBIfam" id="TIGR02607">
    <property type="entry name" value="antidote_HigA"/>
    <property type="match status" value="1"/>
</dbReference>
<keyword evidence="4" id="KW-1185">Reference proteome</keyword>
<gene>
    <name evidence="3" type="primary">higA</name>
    <name evidence="3" type="ORF">EHS11_09430</name>
</gene>
<reference evidence="3" key="1">
    <citation type="journal article" date="2019" name="PLoS Negl. Trop. Dis.">
        <title>Revisiting the worldwide diversity of Leptospira species in the environment.</title>
        <authorList>
            <person name="Vincent A.T."/>
            <person name="Schiettekatte O."/>
            <person name="Bourhy P."/>
            <person name="Veyrier F.J."/>
            <person name="Picardeau M."/>
        </authorList>
    </citation>
    <scope>NUCLEOTIDE SEQUENCE [LARGE SCALE GENOMIC DNA]</scope>
    <source>
        <strain evidence="3">201400974</strain>
    </source>
</reference>
<dbReference type="Proteomes" id="UP000298264">
    <property type="component" value="Unassembled WGS sequence"/>
</dbReference>
<dbReference type="InterPro" id="IPR001387">
    <property type="entry name" value="Cro/C1-type_HTH"/>
</dbReference>
<dbReference type="PROSITE" id="PS50943">
    <property type="entry name" value="HTH_CROC1"/>
    <property type="match status" value="1"/>
</dbReference>
<dbReference type="InterPro" id="IPR010982">
    <property type="entry name" value="Lambda_DNA-bd_dom_sf"/>
</dbReference>
<name>A0A4V3JX34_9LEPT</name>
<dbReference type="SUPFAM" id="SSF47413">
    <property type="entry name" value="lambda repressor-like DNA-binding domains"/>
    <property type="match status" value="1"/>
</dbReference>
<evidence type="ECO:0000259" key="2">
    <source>
        <dbReference type="PROSITE" id="PS50943"/>
    </source>
</evidence>
<feature type="domain" description="HTH cro/C1-type" evidence="2">
    <location>
        <begin position="30"/>
        <end position="70"/>
    </location>
</feature>
<dbReference type="RefSeq" id="WP_135764132.1">
    <property type="nucleotide sequence ID" value="NZ_RQHV01000043.1"/>
</dbReference>
<sequence>MKKNTFINVHPGEILSEEFLIPLNISAYRLAKETGIPESNISDIINGKRNITAAISIKLGKFFELNPHFWIGLQNDFDIRFEEYKLKEVIKDIRTYKEVSKTKEKIKKTKSVA</sequence>
<dbReference type="PANTHER" id="PTHR36924:SF1">
    <property type="entry name" value="ANTITOXIN HIGA-1"/>
    <property type="match status" value="1"/>
</dbReference>
<organism evidence="3 4">
    <name type="scientific">Leptospira ilyithenensis</name>
    <dbReference type="NCBI Taxonomy" id="2484901"/>
    <lineage>
        <taxon>Bacteria</taxon>
        <taxon>Pseudomonadati</taxon>
        <taxon>Spirochaetota</taxon>
        <taxon>Spirochaetia</taxon>
        <taxon>Leptospirales</taxon>
        <taxon>Leptospiraceae</taxon>
        <taxon>Leptospira</taxon>
    </lineage>
</organism>
<protein>
    <submittedName>
        <fullName evidence="3">Addiction module antidote protein, HigA family</fullName>
    </submittedName>
</protein>
<keyword evidence="1" id="KW-0238">DNA-binding</keyword>
<evidence type="ECO:0000256" key="1">
    <source>
        <dbReference type="ARBA" id="ARBA00023125"/>
    </source>
</evidence>
<dbReference type="CDD" id="cd00093">
    <property type="entry name" value="HTH_XRE"/>
    <property type="match status" value="1"/>
</dbReference>
<comment type="caution">
    <text evidence="3">The sequence shown here is derived from an EMBL/GenBank/DDBJ whole genome shotgun (WGS) entry which is preliminary data.</text>
</comment>
<evidence type="ECO:0000313" key="3">
    <source>
        <dbReference type="EMBL" id="TGN10501.1"/>
    </source>
</evidence>
<dbReference type="OrthoDB" id="9798100at2"/>
<accession>A0A4V3JX34</accession>